<protein>
    <submittedName>
        <fullName evidence="2">Dienelactone hydrolase</fullName>
    </submittedName>
</protein>
<dbReference type="SUPFAM" id="SSF53474">
    <property type="entry name" value="alpha/beta-Hydrolases"/>
    <property type="match status" value="1"/>
</dbReference>
<organism evidence="2 3">
    <name type="scientific">Fusarium albosuccineum</name>
    <dbReference type="NCBI Taxonomy" id="1237068"/>
    <lineage>
        <taxon>Eukaryota</taxon>
        <taxon>Fungi</taxon>
        <taxon>Dikarya</taxon>
        <taxon>Ascomycota</taxon>
        <taxon>Pezizomycotina</taxon>
        <taxon>Sordariomycetes</taxon>
        <taxon>Hypocreomycetidae</taxon>
        <taxon>Hypocreales</taxon>
        <taxon>Nectriaceae</taxon>
        <taxon>Fusarium</taxon>
        <taxon>Fusarium decemcellulare species complex</taxon>
    </lineage>
</organism>
<proteinExistence type="predicted"/>
<dbReference type="Gene3D" id="3.40.50.1820">
    <property type="entry name" value="alpha/beta hydrolase"/>
    <property type="match status" value="1"/>
</dbReference>
<dbReference type="InterPro" id="IPR029058">
    <property type="entry name" value="AB_hydrolase_fold"/>
</dbReference>
<keyword evidence="3" id="KW-1185">Reference proteome</keyword>
<reference evidence="2 3" key="1">
    <citation type="submission" date="2020-01" db="EMBL/GenBank/DDBJ databases">
        <title>Identification and distribution of gene clusters putatively required for synthesis of sphingolipid metabolism inhibitors in phylogenetically diverse species of the filamentous fungus Fusarium.</title>
        <authorList>
            <person name="Kim H.-S."/>
            <person name="Busman M."/>
            <person name="Brown D.W."/>
            <person name="Divon H."/>
            <person name="Uhlig S."/>
            <person name="Proctor R.H."/>
        </authorList>
    </citation>
    <scope>NUCLEOTIDE SEQUENCE [LARGE SCALE GENOMIC DNA]</scope>
    <source>
        <strain evidence="2 3">NRRL 20459</strain>
    </source>
</reference>
<feature type="domain" description="Dienelactone hydrolase" evidence="1">
    <location>
        <begin position="32"/>
        <end position="249"/>
    </location>
</feature>
<dbReference type="PANTHER" id="PTHR17630">
    <property type="entry name" value="DIENELACTONE HYDROLASE"/>
    <property type="match status" value="1"/>
</dbReference>
<dbReference type="EMBL" id="JAADYS010000552">
    <property type="protein sequence ID" value="KAF4468855.1"/>
    <property type="molecule type" value="Genomic_DNA"/>
</dbReference>
<evidence type="ECO:0000313" key="3">
    <source>
        <dbReference type="Proteomes" id="UP000554235"/>
    </source>
</evidence>
<dbReference type="Proteomes" id="UP000554235">
    <property type="component" value="Unassembled WGS sequence"/>
</dbReference>
<dbReference type="OrthoDB" id="17560at2759"/>
<dbReference type="AlphaFoldDB" id="A0A8H4PDU6"/>
<accession>A0A8H4PDU6</accession>
<name>A0A8H4PDU6_9HYPO</name>
<comment type="caution">
    <text evidence="2">The sequence shown here is derived from an EMBL/GenBank/DDBJ whole genome shotgun (WGS) entry which is preliminary data.</text>
</comment>
<keyword evidence="2" id="KW-0378">Hydrolase</keyword>
<sequence>MTSLAPGRCCSLGSLHEGNPTGQSITISRQVEAYLARPAEKAKSKNVGILYVPDILGIWQNSKLMADLFAAEGYTCVVLDIFNGDPAPLNPPEGFDIMGWLSHGTSGKNPHTPEAIDPIIEKGLDYLKTLGLNHIAAVGYCLGAKYVVRHYKHGIECGFVAHPSFVEQDELAAISGPLSIAAAEKDDIFTTEKRHESEEILAKTGQRYQINLFSGVEHGFAVRGDPSVQVQRYAKEQAFLQAVSWFGDVFGSRE</sequence>
<dbReference type="PANTHER" id="PTHR17630:SF44">
    <property type="entry name" value="PROTEIN AIM2"/>
    <property type="match status" value="1"/>
</dbReference>
<dbReference type="GO" id="GO:0016787">
    <property type="term" value="F:hydrolase activity"/>
    <property type="evidence" value="ECO:0007669"/>
    <property type="project" value="UniProtKB-KW"/>
</dbReference>
<dbReference type="InterPro" id="IPR002925">
    <property type="entry name" value="Dienelactn_hydro"/>
</dbReference>
<evidence type="ECO:0000313" key="2">
    <source>
        <dbReference type="EMBL" id="KAF4468855.1"/>
    </source>
</evidence>
<evidence type="ECO:0000259" key="1">
    <source>
        <dbReference type="Pfam" id="PF01738"/>
    </source>
</evidence>
<dbReference type="Pfam" id="PF01738">
    <property type="entry name" value="DLH"/>
    <property type="match status" value="1"/>
</dbReference>
<gene>
    <name evidence="2" type="ORF">FALBO_4266</name>
</gene>